<dbReference type="Proteomes" id="UP000249886">
    <property type="component" value="Unassembled WGS sequence"/>
</dbReference>
<comment type="caution">
    <text evidence="2">The sequence shown here is derived from an EMBL/GenBank/DDBJ whole genome shotgun (WGS) entry which is preliminary data.</text>
</comment>
<evidence type="ECO:0000256" key="1">
    <source>
        <dbReference type="SAM" id="SignalP"/>
    </source>
</evidence>
<gene>
    <name evidence="2" type="ORF">NCTC10254_02064</name>
</gene>
<protein>
    <recommendedName>
        <fullName evidence="4">Secreted protein</fullName>
    </recommendedName>
</protein>
<feature type="chain" id="PRO_5032905981" description="Secreted protein" evidence="1">
    <location>
        <begin position="34"/>
        <end position="177"/>
    </location>
</feature>
<sequence length="177" mass="19566">MCDKVRFMKRRFLAVAAISIPLMMLTEASTAFADQARPSAQFVLPNEVVSLANRYGVLVPERFQSTHNADIRGRLKQATEKHLTQSGHHLDPKATKIAREWADQAADGKVEFYGGSGKGNNHLDEGTGNIYRFDLAGAEEHIKWLGGTANYSPDGRPFGVATATKHSTIFLVEYFLN</sequence>
<reference evidence="2 3" key="1">
    <citation type="submission" date="2018-06" db="EMBL/GenBank/DDBJ databases">
        <authorList>
            <consortium name="Pathogen Informatics"/>
            <person name="Doyle S."/>
        </authorList>
    </citation>
    <scope>NUCLEOTIDE SEQUENCE [LARGE SCALE GENOMIC DNA]</scope>
    <source>
        <strain evidence="2 3">NCTC10254</strain>
    </source>
</reference>
<name>A0A8B4H9B4_9CORY</name>
<proteinExistence type="predicted"/>
<evidence type="ECO:0000313" key="3">
    <source>
        <dbReference type="Proteomes" id="UP000249886"/>
    </source>
</evidence>
<evidence type="ECO:0000313" key="2">
    <source>
        <dbReference type="EMBL" id="SPW31314.1"/>
    </source>
</evidence>
<dbReference type="AlphaFoldDB" id="A0A8B4H9B4"/>
<evidence type="ECO:0008006" key="4">
    <source>
        <dbReference type="Google" id="ProtNLM"/>
    </source>
</evidence>
<accession>A0A8B4H9B4</accession>
<dbReference type="EMBL" id="UARK01000031">
    <property type="protein sequence ID" value="SPW31314.1"/>
    <property type="molecule type" value="Genomic_DNA"/>
</dbReference>
<organism evidence="2 3">
    <name type="scientific">Corynebacterium matruchotii</name>
    <dbReference type="NCBI Taxonomy" id="43768"/>
    <lineage>
        <taxon>Bacteria</taxon>
        <taxon>Bacillati</taxon>
        <taxon>Actinomycetota</taxon>
        <taxon>Actinomycetes</taxon>
        <taxon>Mycobacteriales</taxon>
        <taxon>Corynebacteriaceae</taxon>
        <taxon>Corynebacterium</taxon>
    </lineage>
</organism>
<feature type="signal peptide" evidence="1">
    <location>
        <begin position="1"/>
        <end position="33"/>
    </location>
</feature>
<keyword evidence="1" id="KW-0732">Signal</keyword>